<gene>
    <name evidence="2" type="ORF">MELLADRAFT_75619</name>
</gene>
<dbReference type="KEGG" id="mlr:MELLADRAFT_75619"/>
<feature type="compositionally biased region" description="Basic and acidic residues" evidence="1">
    <location>
        <begin position="42"/>
        <end position="53"/>
    </location>
</feature>
<dbReference type="VEuPathDB" id="FungiDB:MELLADRAFT_75619"/>
<feature type="region of interest" description="Disordered" evidence="1">
    <location>
        <begin position="1"/>
        <end position="55"/>
    </location>
</feature>
<dbReference type="HOGENOM" id="CLU_1949306_0_0_1"/>
<proteinExistence type="predicted"/>
<feature type="compositionally biased region" description="Polar residues" evidence="1">
    <location>
        <begin position="27"/>
        <end position="41"/>
    </location>
</feature>
<accession>F4S1N9</accession>
<evidence type="ECO:0000256" key="1">
    <source>
        <dbReference type="SAM" id="MobiDB-lite"/>
    </source>
</evidence>
<name>F4S1N9_MELLP</name>
<keyword evidence="3" id="KW-1185">Reference proteome</keyword>
<evidence type="ECO:0000313" key="3">
    <source>
        <dbReference type="Proteomes" id="UP000001072"/>
    </source>
</evidence>
<dbReference type="InParanoid" id="F4S1N9"/>
<dbReference type="Proteomes" id="UP000001072">
    <property type="component" value="Unassembled WGS sequence"/>
</dbReference>
<sequence>MTPSLSESLSLPTKSGNPSNVLRRALSSHNTPRSSLDGTSPSEKENEKNDFGKLNKLGGKRVRAVSLRLSKRYSLLGKKSSGDKQEEEVKTSAPSAESNLEDLDTIEGLRKEVISLRLEISNLKRHLNL</sequence>
<dbReference type="AlphaFoldDB" id="F4S1N9"/>
<organism evidence="3">
    <name type="scientific">Melampsora larici-populina (strain 98AG31 / pathotype 3-4-7)</name>
    <name type="common">Poplar leaf rust fungus</name>
    <dbReference type="NCBI Taxonomy" id="747676"/>
    <lineage>
        <taxon>Eukaryota</taxon>
        <taxon>Fungi</taxon>
        <taxon>Dikarya</taxon>
        <taxon>Basidiomycota</taxon>
        <taxon>Pucciniomycotina</taxon>
        <taxon>Pucciniomycetes</taxon>
        <taxon>Pucciniales</taxon>
        <taxon>Melampsoraceae</taxon>
        <taxon>Melampsora</taxon>
    </lineage>
</organism>
<dbReference type="GeneID" id="18932677"/>
<dbReference type="EMBL" id="GL883138">
    <property type="protein sequence ID" value="EGG01474.1"/>
    <property type="molecule type" value="Genomic_DNA"/>
</dbReference>
<protein>
    <submittedName>
        <fullName evidence="2">Uncharacterized protein</fullName>
    </submittedName>
</protein>
<reference evidence="3" key="1">
    <citation type="journal article" date="2011" name="Proc. Natl. Acad. Sci. U.S.A.">
        <title>Obligate biotrophy features unraveled by the genomic analysis of rust fungi.</title>
        <authorList>
            <person name="Duplessis S."/>
            <person name="Cuomo C.A."/>
            <person name="Lin Y.-C."/>
            <person name="Aerts A."/>
            <person name="Tisserant E."/>
            <person name="Veneault-Fourrey C."/>
            <person name="Joly D.L."/>
            <person name="Hacquard S."/>
            <person name="Amselem J."/>
            <person name="Cantarel B.L."/>
            <person name="Chiu R."/>
            <person name="Coutinho P.M."/>
            <person name="Feau N."/>
            <person name="Field M."/>
            <person name="Frey P."/>
            <person name="Gelhaye E."/>
            <person name="Goldberg J."/>
            <person name="Grabherr M.G."/>
            <person name="Kodira C.D."/>
            <person name="Kohler A."/>
            <person name="Kuees U."/>
            <person name="Lindquist E.A."/>
            <person name="Lucas S.M."/>
            <person name="Mago R."/>
            <person name="Mauceli E."/>
            <person name="Morin E."/>
            <person name="Murat C."/>
            <person name="Pangilinan J.L."/>
            <person name="Park R."/>
            <person name="Pearson M."/>
            <person name="Quesneville H."/>
            <person name="Rouhier N."/>
            <person name="Sakthikumar S."/>
            <person name="Salamov A.A."/>
            <person name="Schmutz J."/>
            <person name="Selles B."/>
            <person name="Shapiro H."/>
            <person name="Tanguay P."/>
            <person name="Tuskan G.A."/>
            <person name="Henrissat B."/>
            <person name="Van de Peer Y."/>
            <person name="Rouze P."/>
            <person name="Ellis J.G."/>
            <person name="Dodds P.N."/>
            <person name="Schein J.E."/>
            <person name="Zhong S."/>
            <person name="Hamelin R.C."/>
            <person name="Grigoriev I.V."/>
            <person name="Szabo L.J."/>
            <person name="Martin F."/>
        </authorList>
    </citation>
    <scope>NUCLEOTIDE SEQUENCE [LARGE SCALE GENOMIC DNA]</scope>
    <source>
        <strain evidence="3">98AG31 / pathotype 3-4-7</strain>
    </source>
</reference>
<dbReference type="OrthoDB" id="2505696at2759"/>
<feature type="compositionally biased region" description="Low complexity" evidence="1">
    <location>
        <begin position="1"/>
        <end position="11"/>
    </location>
</feature>
<feature type="region of interest" description="Disordered" evidence="1">
    <location>
        <begin position="76"/>
        <end position="98"/>
    </location>
</feature>
<feature type="compositionally biased region" description="Basic and acidic residues" evidence="1">
    <location>
        <begin position="80"/>
        <end position="90"/>
    </location>
</feature>
<evidence type="ECO:0000313" key="2">
    <source>
        <dbReference type="EMBL" id="EGG01474.1"/>
    </source>
</evidence>
<dbReference type="RefSeq" id="XP_007415324.1">
    <property type="nucleotide sequence ID" value="XM_007415262.1"/>
</dbReference>